<dbReference type="PANTHER" id="PTHR48111">
    <property type="entry name" value="REGULATOR OF RPOS"/>
    <property type="match status" value="1"/>
</dbReference>
<evidence type="ECO:0000259" key="4">
    <source>
        <dbReference type="PROSITE" id="PS50110"/>
    </source>
</evidence>
<evidence type="ECO:0000313" key="6">
    <source>
        <dbReference type="EMBL" id="PTM78099.1"/>
    </source>
</evidence>
<dbReference type="Pfam" id="PF00072">
    <property type="entry name" value="Response_reg"/>
    <property type="match status" value="1"/>
</dbReference>
<sequence>MKKNYHMLVVEDDPVSRQTLAMYLRKENHEVSEARDGEQMRRVFARGDVDVVMLDINMPGEDGLSILRELRRQSEVGIIMVTSRKEDVDRIVALELGADDYVTKPYNMREILPRAKNLARRVAALRLVRPDQRATTFVGWTLDPAHWTLTDPAGHPVKLTRAEFELLATFAAHPGQVLTRDQLMNHVGRRGHETLDRTIDVLVRRLRRKIEADPSDPRLIVTVHGIGYVFQA</sequence>
<keyword evidence="7" id="KW-1185">Reference proteome</keyword>
<dbReference type="SMART" id="SM00448">
    <property type="entry name" value="REC"/>
    <property type="match status" value="1"/>
</dbReference>
<dbReference type="Pfam" id="PF00486">
    <property type="entry name" value="Trans_reg_C"/>
    <property type="match status" value="1"/>
</dbReference>
<dbReference type="InterPro" id="IPR039420">
    <property type="entry name" value="WalR-like"/>
</dbReference>
<dbReference type="InterPro" id="IPR016032">
    <property type="entry name" value="Sig_transdc_resp-reg_C-effctor"/>
</dbReference>
<feature type="modified residue" description="4-aspartylphosphate" evidence="2">
    <location>
        <position position="55"/>
    </location>
</feature>
<evidence type="ECO:0000313" key="7">
    <source>
        <dbReference type="Proteomes" id="UP000240800"/>
    </source>
</evidence>
<dbReference type="Gene3D" id="1.10.10.10">
    <property type="entry name" value="Winged helix-like DNA-binding domain superfamily/Winged helix DNA-binding domain"/>
    <property type="match status" value="1"/>
</dbReference>
<feature type="domain" description="OmpR/PhoB-type" evidence="5">
    <location>
        <begin position="132"/>
        <end position="232"/>
    </location>
</feature>
<dbReference type="SUPFAM" id="SSF52172">
    <property type="entry name" value="CheY-like"/>
    <property type="match status" value="1"/>
</dbReference>
<keyword evidence="2" id="KW-0597">Phosphoprotein</keyword>
<evidence type="ECO:0000256" key="3">
    <source>
        <dbReference type="PROSITE-ProRule" id="PRU01091"/>
    </source>
</evidence>
<dbReference type="CDD" id="cd17619">
    <property type="entry name" value="REC_OmpR_ArcA_TorR-like"/>
    <property type="match status" value="1"/>
</dbReference>
<dbReference type="Gene3D" id="6.10.250.690">
    <property type="match status" value="1"/>
</dbReference>
<dbReference type="InterPro" id="IPR011006">
    <property type="entry name" value="CheY-like_superfamily"/>
</dbReference>
<dbReference type="InterPro" id="IPR001789">
    <property type="entry name" value="Sig_transdc_resp-reg_receiver"/>
</dbReference>
<feature type="domain" description="Response regulatory" evidence="4">
    <location>
        <begin position="6"/>
        <end position="119"/>
    </location>
</feature>
<reference evidence="6 7" key="1">
    <citation type="submission" date="2018-04" db="EMBL/GenBank/DDBJ databases">
        <title>Genomic Encyclopedia of Type Strains, Phase III (KMG-III): the genomes of soil and plant-associated and newly described type strains.</title>
        <authorList>
            <person name="Whitman W."/>
        </authorList>
    </citation>
    <scope>NUCLEOTIDE SEQUENCE [LARGE SCALE GENOMIC DNA]</scope>
    <source>
        <strain evidence="6 7">JA192</strain>
    </source>
</reference>
<organism evidence="6 7">
    <name type="scientific">Cereibacter johrii</name>
    <dbReference type="NCBI Taxonomy" id="445629"/>
    <lineage>
        <taxon>Bacteria</taxon>
        <taxon>Pseudomonadati</taxon>
        <taxon>Pseudomonadota</taxon>
        <taxon>Alphaproteobacteria</taxon>
        <taxon>Rhodobacterales</taxon>
        <taxon>Paracoccaceae</taxon>
        <taxon>Cereibacter</taxon>
    </lineage>
</organism>
<comment type="caution">
    <text evidence="6">The sequence shown here is derived from an EMBL/GenBank/DDBJ whole genome shotgun (WGS) entry which is preliminary data.</text>
</comment>
<dbReference type="InterPro" id="IPR001867">
    <property type="entry name" value="OmpR/PhoB-type_DNA-bd"/>
</dbReference>
<keyword evidence="1 3" id="KW-0238">DNA-binding</keyword>
<name>A0ABX5J999_9RHOB</name>
<dbReference type="SMART" id="SM00862">
    <property type="entry name" value="Trans_reg_C"/>
    <property type="match status" value="1"/>
</dbReference>
<protein>
    <submittedName>
        <fullName evidence="6">Two-component system torCAD operon response regulator TorR</fullName>
    </submittedName>
</protein>
<evidence type="ECO:0000259" key="5">
    <source>
        <dbReference type="PROSITE" id="PS51755"/>
    </source>
</evidence>
<gene>
    <name evidence="6" type="ORF">C8J29_10454</name>
</gene>
<dbReference type="PANTHER" id="PTHR48111:SF58">
    <property type="entry name" value="TORCAD OPERON TRANSCRIPTIONAL REGULATORY PROTEIN TORR"/>
    <property type="match status" value="1"/>
</dbReference>
<dbReference type="Gene3D" id="3.40.50.2300">
    <property type="match status" value="1"/>
</dbReference>
<evidence type="ECO:0000256" key="2">
    <source>
        <dbReference type="PROSITE-ProRule" id="PRU00169"/>
    </source>
</evidence>
<dbReference type="RefSeq" id="WP_069332278.1">
    <property type="nucleotide sequence ID" value="NZ_MABH01000144.1"/>
</dbReference>
<dbReference type="PROSITE" id="PS50110">
    <property type="entry name" value="RESPONSE_REGULATORY"/>
    <property type="match status" value="1"/>
</dbReference>
<dbReference type="InterPro" id="IPR036388">
    <property type="entry name" value="WH-like_DNA-bd_sf"/>
</dbReference>
<dbReference type="SUPFAM" id="SSF46894">
    <property type="entry name" value="C-terminal effector domain of the bipartite response regulators"/>
    <property type="match status" value="1"/>
</dbReference>
<evidence type="ECO:0000256" key="1">
    <source>
        <dbReference type="ARBA" id="ARBA00023125"/>
    </source>
</evidence>
<proteinExistence type="predicted"/>
<dbReference type="EMBL" id="PZZW01000004">
    <property type="protein sequence ID" value="PTM78099.1"/>
    <property type="molecule type" value="Genomic_DNA"/>
</dbReference>
<dbReference type="CDD" id="cd00383">
    <property type="entry name" value="trans_reg_C"/>
    <property type="match status" value="1"/>
</dbReference>
<dbReference type="PROSITE" id="PS51755">
    <property type="entry name" value="OMPR_PHOB"/>
    <property type="match status" value="1"/>
</dbReference>
<accession>A0ABX5J999</accession>
<dbReference type="Proteomes" id="UP000240800">
    <property type="component" value="Unassembled WGS sequence"/>
</dbReference>
<feature type="DNA-binding region" description="OmpR/PhoB-type" evidence="3">
    <location>
        <begin position="132"/>
        <end position="232"/>
    </location>
</feature>